<dbReference type="Pfam" id="PF08585">
    <property type="entry name" value="RMI1_N_C"/>
    <property type="match status" value="1"/>
</dbReference>
<organism evidence="4 5">
    <name type="scientific">Blastocystis sp. subtype 1 (strain ATCC 50177 / NandII)</name>
    <dbReference type="NCBI Taxonomy" id="478820"/>
    <lineage>
        <taxon>Eukaryota</taxon>
        <taxon>Sar</taxon>
        <taxon>Stramenopiles</taxon>
        <taxon>Bigyra</taxon>
        <taxon>Opalozoa</taxon>
        <taxon>Opalinata</taxon>
        <taxon>Blastocystidae</taxon>
        <taxon>Blastocystis</taxon>
    </lineage>
</organism>
<dbReference type="Gene3D" id="2.40.50.770">
    <property type="entry name" value="RecQ-mediated genome instability protein Rmi1, C-terminal domain"/>
    <property type="match status" value="1"/>
</dbReference>
<gene>
    <name evidence="4" type="ORF">AV274_5978</name>
</gene>
<dbReference type="STRING" id="478820.A0A196S5J0"/>
<dbReference type="GO" id="GO:0000724">
    <property type="term" value="P:double-strand break repair via homologous recombination"/>
    <property type="evidence" value="ECO:0007669"/>
    <property type="project" value="TreeGrafter"/>
</dbReference>
<evidence type="ECO:0000313" key="4">
    <source>
        <dbReference type="EMBL" id="OAO12355.1"/>
    </source>
</evidence>
<sequence length="153" mass="16897">MEQAIASLRTRGLNLKREWIQTVLPKLGDKNLESELFETALVTDLPLCSNGLDSLSAPKGESFTFEDCAVFQIQSVANIAMPVDSQFADSSNRMLKLEMTDGAHTCYAIEYSPIPALSVSLQKGYKVCVRNVRVVNRLWLLNASNTLFLGGHC</sequence>
<dbReference type="Proteomes" id="UP000078348">
    <property type="component" value="Unassembled WGS sequence"/>
</dbReference>
<comment type="similarity">
    <text evidence="1">Belongs to the RMI1 family.</text>
</comment>
<dbReference type="OrthoDB" id="341511at2759"/>
<dbReference type="InterPro" id="IPR042470">
    <property type="entry name" value="RMI1_N_C_sf"/>
</dbReference>
<dbReference type="EMBL" id="LXWW01000549">
    <property type="protein sequence ID" value="OAO12355.1"/>
    <property type="molecule type" value="Genomic_DNA"/>
</dbReference>
<protein>
    <recommendedName>
        <fullName evidence="2">RecQ-mediated genome instability protein 1</fullName>
    </recommendedName>
</protein>
<dbReference type="AlphaFoldDB" id="A0A196S5J0"/>
<feature type="domain" description="RecQ mediated genome instability protein 1 OB-fold" evidence="3">
    <location>
        <begin position="88"/>
        <end position="152"/>
    </location>
</feature>
<proteinExistence type="inferred from homology"/>
<evidence type="ECO:0000313" key="5">
    <source>
        <dbReference type="Proteomes" id="UP000078348"/>
    </source>
</evidence>
<comment type="caution">
    <text evidence="4">The sequence shown here is derived from an EMBL/GenBank/DDBJ whole genome shotgun (WGS) entry which is preliminary data.</text>
</comment>
<dbReference type="GO" id="GO:0000712">
    <property type="term" value="P:resolution of meiotic recombination intermediates"/>
    <property type="evidence" value="ECO:0007669"/>
    <property type="project" value="TreeGrafter"/>
</dbReference>
<dbReference type="PANTHER" id="PTHR14790">
    <property type="entry name" value="RECQ-MEDIATED GENOME INSTABILITY PROTEIN 1 RMI1"/>
    <property type="match status" value="1"/>
</dbReference>
<evidence type="ECO:0000259" key="3">
    <source>
        <dbReference type="Pfam" id="PF08585"/>
    </source>
</evidence>
<dbReference type="GO" id="GO:0031422">
    <property type="term" value="C:RecQ family helicase-topoisomerase III complex"/>
    <property type="evidence" value="ECO:0007669"/>
    <property type="project" value="TreeGrafter"/>
</dbReference>
<name>A0A196S5J0_BLAHN</name>
<dbReference type="InterPro" id="IPR013894">
    <property type="entry name" value="RMI1_OB"/>
</dbReference>
<evidence type="ECO:0000256" key="2">
    <source>
        <dbReference type="ARBA" id="ARBA00018987"/>
    </source>
</evidence>
<dbReference type="SMART" id="SM01161">
    <property type="entry name" value="DUF1767"/>
    <property type="match status" value="1"/>
</dbReference>
<dbReference type="GO" id="GO:0016604">
    <property type="term" value="C:nuclear body"/>
    <property type="evidence" value="ECO:0007669"/>
    <property type="project" value="TreeGrafter"/>
</dbReference>
<dbReference type="PANTHER" id="PTHR14790:SF15">
    <property type="entry name" value="RECQ-MEDIATED GENOME INSTABILITY PROTEIN 1"/>
    <property type="match status" value="1"/>
</dbReference>
<accession>A0A196S5J0</accession>
<evidence type="ECO:0000256" key="1">
    <source>
        <dbReference type="ARBA" id="ARBA00006395"/>
    </source>
</evidence>
<keyword evidence="5" id="KW-1185">Reference proteome</keyword>
<reference evidence="4 5" key="1">
    <citation type="submission" date="2016-05" db="EMBL/GenBank/DDBJ databases">
        <title>Nuclear genome of Blastocystis sp. subtype 1 NandII.</title>
        <authorList>
            <person name="Gentekaki E."/>
            <person name="Curtis B."/>
            <person name="Stairs C."/>
            <person name="Eme L."/>
            <person name="Herman E."/>
            <person name="Klimes V."/>
            <person name="Arias M.C."/>
            <person name="Elias M."/>
            <person name="Hilliou F."/>
            <person name="Klute M."/>
            <person name="Malik S.-B."/>
            <person name="Pightling A."/>
            <person name="Rachubinski R."/>
            <person name="Salas D."/>
            <person name="Schlacht A."/>
            <person name="Suga H."/>
            <person name="Archibald J."/>
            <person name="Ball S.G."/>
            <person name="Clark G."/>
            <person name="Dacks J."/>
            <person name="Van Der Giezen M."/>
            <person name="Tsaousis A."/>
            <person name="Roger A."/>
        </authorList>
    </citation>
    <scope>NUCLEOTIDE SEQUENCE [LARGE SCALE GENOMIC DNA]</scope>
    <source>
        <strain evidence="5">ATCC 50177 / NandII</strain>
    </source>
</reference>